<dbReference type="Pfam" id="PF13483">
    <property type="entry name" value="Lactamase_B_3"/>
    <property type="match status" value="1"/>
</dbReference>
<evidence type="ECO:0000259" key="1">
    <source>
        <dbReference type="SMART" id="SM00849"/>
    </source>
</evidence>
<dbReference type="AlphaFoldDB" id="A0A4Y8JVB7"/>
<evidence type="ECO:0000313" key="2">
    <source>
        <dbReference type="EMBL" id="TFD28942.1"/>
    </source>
</evidence>
<keyword evidence="2" id="KW-0378">Hydrolase</keyword>
<dbReference type="RefSeq" id="WP_134424890.1">
    <property type="nucleotide sequence ID" value="NZ_SOHA01000034.1"/>
</dbReference>
<dbReference type="PANTHER" id="PTHR43546">
    <property type="entry name" value="UPF0173 METAL-DEPENDENT HYDROLASE MJ1163-RELATED"/>
    <property type="match status" value="1"/>
</dbReference>
<protein>
    <submittedName>
        <fullName evidence="2">MBL fold metallo-hydrolase</fullName>
    </submittedName>
</protein>
<dbReference type="EMBL" id="SOHA01000034">
    <property type="protein sequence ID" value="TFD28942.1"/>
    <property type="molecule type" value="Genomic_DNA"/>
</dbReference>
<sequence length="212" mass="22802">MKLTKLEHAALVLDKGGRRLFVDPGSFTSPLTDTARAAAIVITHEHPDHWTPEQLDRIISMNPDIPIFGPAGVAAAAPDYPVTVVAAGDTVVAEPFTLRFFGGTHAVIHETIPVIDNLGVLVDDELYYGGDSFALPEGVTVQTLAVPAGAPWLKISEVMDYVLALAPRRTFPTHEMGLSRGGKDLSNARIKWATEQNGGDFLPLEPNESLDL</sequence>
<gene>
    <name evidence="2" type="ORF">E3T49_10625</name>
</gene>
<dbReference type="OrthoDB" id="3190691at2"/>
<name>A0A4Y8JVB7_9MICO</name>
<dbReference type="InterPro" id="IPR050114">
    <property type="entry name" value="UPF0173_UPF0282_UlaG_hydrolase"/>
</dbReference>
<organism evidence="2 3">
    <name type="scientific">Cryobacterium cryoconiti</name>
    <dbReference type="NCBI Taxonomy" id="1259239"/>
    <lineage>
        <taxon>Bacteria</taxon>
        <taxon>Bacillati</taxon>
        <taxon>Actinomycetota</taxon>
        <taxon>Actinomycetes</taxon>
        <taxon>Micrococcales</taxon>
        <taxon>Microbacteriaceae</taxon>
        <taxon>Cryobacterium</taxon>
    </lineage>
</organism>
<dbReference type="SMART" id="SM00849">
    <property type="entry name" value="Lactamase_B"/>
    <property type="match status" value="1"/>
</dbReference>
<proteinExistence type="predicted"/>
<keyword evidence="3" id="KW-1185">Reference proteome</keyword>
<reference evidence="2 3" key="1">
    <citation type="submission" date="2019-03" db="EMBL/GenBank/DDBJ databases">
        <title>Genomics of glacier-inhabiting Cryobacterium strains.</title>
        <authorList>
            <person name="Liu Q."/>
            <person name="Xin Y.-H."/>
        </authorList>
    </citation>
    <scope>NUCLEOTIDE SEQUENCE [LARGE SCALE GENOMIC DNA]</scope>
    <source>
        <strain evidence="2 3">TMT1-51</strain>
    </source>
</reference>
<dbReference type="Proteomes" id="UP000297472">
    <property type="component" value="Unassembled WGS sequence"/>
</dbReference>
<dbReference type="SUPFAM" id="SSF56281">
    <property type="entry name" value="Metallo-hydrolase/oxidoreductase"/>
    <property type="match status" value="1"/>
</dbReference>
<dbReference type="InterPro" id="IPR001279">
    <property type="entry name" value="Metallo-B-lactamas"/>
</dbReference>
<dbReference type="Gene3D" id="3.60.15.10">
    <property type="entry name" value="Ribonuclease Z/Hydroxyacylglutathione hydrolase-like"/>
    <property type="match status" value="1"/>
</dbReference>
<evidence type="ECO:0000313" key="3">
    <source>
        <dbReference type="Proteomes" id="UP000297472"/>
    </source>
</evidence>
<accession>A0A4Y8JVB7</accession>
<dbReference type="GO" id="GO:0016787">
    <property type="term" value="F:hydrolase activity"/>
    <property type="evidence" value="ECO:0007669"/>
    <property type="project" value="UniProtKB-KW"/>
</dbReference>
<feature type="domain" description="Metallo-beta-lactamase" evidence="1">
    <location>
        <begin position="6"/>
        <end position="174"/>
    </location>
</feature>
<dbReference type="InterPro" id="IPR036866">
    <property type="entry name" value="RibonucZ/Hydroxyglut_hydro"/>
</dbReference>
<comment type="caution">
    <text evidence="2">The sequence shown here is derived from an EMBL/GenBank/DDBJ whole genome shotgun (WGS) entry which is preliminary data.</text>
</comment>
<dbReference type="PANTHER" id="PTHR43546:SF3">
    <property type="entry name" value="UPF0173 METAL-DEPENDENT HYDROLASE MJ1163"/>
    <property type="match status" value="1"/>
</dbReference>